<evidence type="ECO:0000313" key="3">
    <source>
        <dbReference type="Proteomes" id="UP001150879"/>
    </source>
</evidence>
<accession>A0A9W9M1Y9</accession>
<feature type="compositionally biased region" description="Acidic residues" evidence="1">
    <location>
        <begin position="116"/>
        <end position="125"/>
    </location>
</feature>
<evidence type="ECO:0000256" key="1">
    <source>
        <dbReference type="SAM" id="MobiDB-lite"/>
    </source>
</evidence>
<dbReference type="EMBL" id="JAPQKP010000006">
    <property type="protein sequence ID" value="KAJ5185634.1"/>
    <property type="molecule type" value="Genomic_DNA"/>
</dbReference>
<comment type="caution">
    <text evidence="2">The sequence shown here is derived from an EMBL/GenBank/DDBJ whole genome shotgun (WGS) entry which is preliminary data.</text>
</comment>
<gene>
    <name evidence="2" type="ORF">N7472_010474</name>
</gene>
<organism evidence="2 3">
    <name type="scientific">Penicillium cf. griseofulvum</name>
    <dbReference type="NCBI Taxonomy" id="2972120"/>
    <lineage>
        <taxon>Eukaryota</taxon>
        <taxon>Fungi</taxon>
        <taxon>Dikarya</taxon>
        <taxon>Ascomycota</taxon>
        <taxon>Pezizomycotina</taxon>
        <taxon>Eurotiomycetes</taxon>
        <taxon>Eurotiomycetidae</taxon>
        <taxon>Eurotiales</taxon>
        <taxon>Aspergillaceae</taxon>
        <taxon>Penicillium</taxon>
    </lineage>
</organism>
<sequence length="139" mass="15909">MMTFDIDETETKSFRDRSQTVGRKPTVTEVLADCDPIDAIVDKVATIAQKDAELNTLEAQRIIRLNEEILQHHHEYNEMGIRDDAPPHEKSGWQKHILQQPFNLARRAYADAYEPQSDECTDDDTTLPGDIESPDDTRN</sequence>
<dbReference type="Proteomes" id="UP001150879">
    <property type="component" value="Unassembled WGS sequence"/>
</dbReference>
<feature type="region of interest" description="Disordered" evidence="1">
    <location>
        <begin position="110"/>
        <end position="139"/>
    </location>
</feature>
<reference evidence="2" key="2">
    <citation type="journal article" date="2023" name="IMA Fungus">
        <title>Comparative genomic study of the Penicillium genus elucidates a diverse pangenome and 15 lateral gene transfer events.</title>
        <authorList>
            <person name="Petersen C."/>
            <person name="Sorensen T."/>
            <person name="Nielsen M.R."/>
            <person name="Sondergaard T.E."/>
            <person name="Sorensen J.L."/>
            <person name="Fitzpatrick D.A."/>
            <person name="Frisvad J.C."/>
            <person name="Nielsen K.L."/>
        </authorList>
    </citation>
    <scope>NUCLEOTIDE SEQUENCE</scope>
    <source>
        <strain evidence="2">IBT 16849</strain>
    </source>
</reference>
<name>A0A9W9M1Y9_9EURO</name>
<protein>
    <submittedName>
        <fullName evidence="2">Uncharacterized protein</fullName>
    </submittedName>
</protein>
<evidence type="ECO:0000313" key="2">
    <source>
        <dbReference type="EMBL" id="KAJ5185634.1"/>
    </source>
</evidence>
<reference evidence="2" key="1">
    <citation type="submission" date="2022-11" db="EMBL/GenBank/DDBJ databases">
        <authorList>
            <person name="Petersen C."/>
        </authorList>
    </citation>
    <scope>NUCLEOTIDE SEQUENCE</scope>
    <source>
        <strain evidence="2">IBT 16849</strain>
    </source>
</reference>
<dbReference type="OrthoDB" id="4361946at2759"/>
<proteinExistence type="predicted"/>
<keyword evidence="3" id="KW-1185">Reference proteome</keyword>
<dbReference type="AlphaFoldDB" id="A0A9W9M1Y9"/>